<dbReference type="Proteomes" id="UP001179952">
    <property type="component" value="Unassembled WGS sequence"/>
</dbReference>
<evidence type="ECO:0000259" key="5">
    <source>
        <dbReference type="Pfam" id="PF00692"/>
    </source>
</evidence>
<evidence type="ECO:0000313" key="7">
    <source>
        <dbReference type="Proteomes" id="UP001179952"/>
    </source>
</evidence>
<gene>
    <name evidence="6" type="ORF">QJS04_geneDACA008486</name>
</gene>
<dbReference type="GO" id="GO:0000287">
    <property type="term" value="F:magnesium ion binding"/>
    <property type="evidence" value="ECO:0007669"/>
    <property type="project" value="InterPro"/>
</dbReference>
<evidence type="ECO:0000256" key="4">
    <source>
        <dbReference type="ARBA" id="ARBA00023080"/>
    </source>
</evidence>
<evidence type="ECO:0000256" key="1">
    <source>
        <dbReference type="ARBA" id="ARBA00005142"/>
    </source>
</evidence>
<keyword evidence="4" id="KW-0546">Nucleotide metabolism</keyword>
<proteinExistence type="inferred from homology"/>
<dbReference type="SUPFAM" id="SSF51283">
    <property type="entry name" value="dUTPase-like"/>
    <property type="match status" value="1"/>
</dbReference>
<dbReference type="Pfam" id="PF00692">
    <property type="entry name" value="dUTPase"/>
    <property type="match status" value="1"/>
</dbReference>
<protein>
    <recommendedName>
        <fullName evidence="3">dUTP diphosphatase</fullName>
        <ecNumber evidence="3">3.6.1.23</ecNumber>
    </recommendedName>
</protein>
<name>A0AAV9AH49_ACOGR</name>
<reference evidence="6" key="2">
    <citation type="submission" date="2023-06" db="EMBL/GenBank/DDBJ databases">
        <authorList>
            <person name="Ma L."/>
            <person name="Liu K.-W."/>
            <person name="Li Z."/>
            <person name="Hsiao Y.-Y."/>
            <person name="Qi Y."/>
            <person name="Fu T."/>
            <person name="Tang G."/>
            <person name="Zhang D."/>
            <person name="Sun W.-H."/>
            <person name="Liu D.-K."/>
            <person name="Li Y."/>
            <person name="Chen G.-Z."/>
            <person name="Liu X.-D."/>
            <person name="Liao X.-Y."/>
            <person name="Jiang Y.-T."/>
            <person name="Yu X."/>
            <person name="Hao Y."/>
            <person name="Huang J."/>
            <person name="Zhao X.-W."/>
            <person name="Ke S."/>
            <person name="Chen Y.-Y."/>
            <person name="Wu W.-L."/>
            <person name="Hsu J.-L."/>
            <person name="Lin Y.-F."/>
            <person name="Huang M.-D."/>
            <person name="Li C.-Y."/>
            <person name="Huang L."/>
            <person name="Wang Z.-W."/>
            <person name="Zhao X."/>
            <person name="Zhong W.-Y."/>
            <person name="Peng D.-H."/>
            <person name="Ahmad S."/>
            <person name="Lan S."/>
            <person name="Zhang J.-S."/>
            <person name="Tsai W.-C."/>
            <person name="Van De Peer Y."/>
            <person name="Liu Z.-J."/>
        </authorList>
    </citation>
    <scope>NUCLEOTIDE SEQUENCE</scope>
    <source>
        <strain evidence="6">SCP</strain>
        <tissue evidence="6">Leaves</tissue>
    </source>
</reference>
<dbReference type="InterPro" id="IPR036157">
    <property type="entry name" value="dUTPase-like_sf"/>
</dbReference>
<dbReference type="PANTHER" id="PTHR11241">
    <property type="entry name" value="DEOXYURIDINE 5'-TRIPHOSPHATE NUCLEOTIDOHYDROLASE"/>
    <property type="match status" value="1"/>
</dbReference>
<dbReference type="GO" id="GO:0006226">
    <property type="term" value="P:dUMP biosynthetic process"/>
    <property type="evidence" value="ECO:0007669"/>
    <property type="project" value="InterPro"/>
</dbReference>
<evidence type="ECO:0000313" key="6">
    <source>
        <dbReference type="EMBL" id="KAK1263290.1"/>
    </source>
</evidence>
<keyword evidence="7" id="KW-1185">Reference proteome</keyword>
<comment type="pathway">
    <text evidence="1">Pyrimidine metabolism; dUMP biosynthesis; dUMP from dCTP (dUTP route): step 2/2.</text>
</comment>
<dbReference type="GO" id="GO:0004170">
    <property type="term" value="F:dUTP diphosphatase activity"/>
    <property type="evidence" value="ECO:0007669"/>
    <property type="project" value="UniProtKB-EC"/>
</dbReference>
<organism evidence="6 7">
    <name type="scientific">Acorus gramineus</name>
    <name type="common">Dwarf sweet flag</name>
    <dbReference type="NCBI Taxonomy" id="55184"/>
    <lineage>
        <taxon>Eukaryota</taxon>
        <taxon>Viridiplantae</taxon>
        <taxon>Streptophyta</taxon>
        <taxon>Embryophyta</taxon>
        <taxon>Tracheophyta</taxon>
        <taxon>Spermatophyta</taxon>
        <taxon>Magnoliopsida</taxon>
        <taxon>Liliopsida</taxon>
        <taxon>Acoraceae</taxon>
        <taxon>Acorus</taxon>
    </lineage>
</organism>
<dbReference type="EC" id="3.6.1.23" evidence="3"/>
<accession>A0AAV9AH49</accession>
<dbReference type="EMBL" id="JAUJYN010000009">
    <property type="protein sequence ID" value="KAK1263290.1"/>
    <property type="molecule type" value="Genomic_DNA"/>
</dbReference>
<evidence type="ECO:0000256" key="2">
    <source>
        <dbReference type="ARBA" id="ARBA00006581"/>
    </source>
</evidence>
<feature type="domain" description="dUTPase-like" evidence="5">
    <location>
        <begin position="96"/>
        <end position="137"/>
    </location>
</feature>
<dbReference type="InterPro" id="IPR008181">
    <property type="entry name" value="dUTPase"/>
</dbReference>
<dbReference type="AlphaFoldDB" id="A0AAV9AH49"/>
<comment type="similarity">
    <text evidence="2">Belongs to the dUTPase family.</text>
</comment>
<dbReference type="GO" id="GO:0046081">
    <property type="term" value="P:dUTP catabolic process"/>
    <property type="evidence" value="ECO:0007669"/>
    <property type="project" value="InterPro"/>
</dbReference>
<reference evidence="6" key="1">
    <citation type="journal article" date="2023" name="Nat. Commun.">
        <title>Diploid and tetraploid genomes of Acorus and the evolution of monocots.</title>
        <authorList>
            <person name="Ma L."/>
            <person name="Liu K.W."/>
            <person name="Li Z."/>
            <person name="Hsiao Y.Y."/>
            <person name="Qi Y."/>
            <person name="Fu T."/>
            <person name="Tang G.D."/>
            <person name="Zhang D."/>
            <person name="Sun W.H."/>
            <person name="Liu D.K."/>
            <person name="Li Y."/>
            <person name="Chen G.Z."/>
            <person name="Liu X.D."/>
            <person name="Liao X.Y."/>
            <person name="Jiang Y.T."/>
            <person name="Yu X."/>
            <person name="Hao Y."/>
            <person name="Huang J."/>
            <person name="Zhao X.W."/>
            <person name="Ke S."/>
            <person name="Chen Y.Y."/>
            <person name="Wu W.L."/>
            <person name="Hsu J.L."/>
            <person name="Lin Y.F."/>
            <person name="Huang M.D."/>
            <person name="Li C.Y."/>
            <person name="Huang L."/>
            <person name="Wang Z.W."/>
            <person name="Zhao X."/>
            <person name="Zhong W.Y."/>
            <person name="Peng D.H."/>
            <person name="Ahmad S."/>
            <person name="Lan S."/>
            <person name="Zhang J.S."/>
            <person name="Tsai W.C."/>
            <person name="Van de Peer Y."/>
            <person name="Liu Z.J."/>
        </authorList>
    </citation>
    <scope>NUCLEOTIDE SEQUENCE</scope>
    <source>
        <strain evidence="6">SCP</strain>
    </source>
</reference>
<comment type="caution">
    <text evidence="6">The sequence shown here is derived from an EMBL/GenBank/DDBJ whole genome shotgun (WGS) entry which is preliminary data.</text>
</comment>
<dbReference type="Gene3D" id="2.70.40.10">
    <property type="match status" value="1"/>
</dbReference>
<dbReference type="PANTHER" id="PTHR11241:SF0">
    <property type="entry name" value="DEOXYURIDINE 5'-TRIPHOSPHATE NUCLEOTIDOHYDROLASE"/>
    <property type="match status" value="1"/>
</dbReference>
<sequence length="146" mass="15686">MPTPVSTSPSPPKFRYGGHIGNGFSETTRPLLKVKRLSNKAILPLRASPLSIGYDLSSSSIGAGVEALDRRWSGRGGCGLQRSYWGDFVQSIGCGFQGEAQDRIAQLIIERIMTLELVEVDDLDSTVRSVGGFGCTGVRQKNAGKQ</sequence>
<dbReference type="InterPro" id="IPR029054">
    <property type="entry name" value="dUTPase-like"/>
</dbReference>
<evidence type="ECO:0000256" key="3">
    <source>
        <dbReference type="ARBA" id="ARBA00012379"/>
    </source>
</evidence>